<organism evidence="1 2">
    <name type="scientific">Elysia crispata</name>
    <name type="common">lettuce slug</name>
    <dbReference type="NCBI Taxonomy" id="231223"/>
    <lineage>
        <taxon>Eukaryota</taxon>
        <taxon>Metazoa</taxon>
        <taxon>Spiralia</taxon>
        <taxon>Lophotrochozoa</taxon>
        <taxon>Mollusca</taxon>
        <taxon>Gastropoda</taxon>
        <taxon>Heterobranchia</taxon>
        <taxon>Euthyneura</taxon>
        <taxon>Panpulmonata</taxon>
        <taxon>Sacoglossa</taxon>
        <taxon>Placobranchoidea</taxon>
        <taxon>Plakobranchidae</taxon>
        <taxon>Elysia</taxon>
    </lineage>
</organism>
<protein>
    <submittedName>
        <fullName evidence="1">Uncharacterized protein</fullName>
    </submittedName>
</protein>
<dbReference type="EMBL" id="JAWDGP010003645">
    <property type="protein sequence ID" value="KAK3772256.1"/>
    <property type="molecule type" value="Genomic_DNA"/>
</dbReference>
<reference evidence="1" key="1">
    <citation type="journal article" date="2023" name="G3 (Bethesda)">
        <title>A reference genome for the long-term kleptoplast-retaining sea slug Elysia crispata morphotype clarki.</title>
        <authorList>
            <person name="Eastman K.E."/>
            <person name="Pendleton A.L."/>
            <person name="Shaikh M.A."/>
            <person name="Suttiyut T."/>
            <person name="Ogas R."/>
            <person name="Tomko P."/>
            <person name="Gavelis G."/>
            <person name="Widhalm J.R."/>
            <person name="Wisecaver J.H."/>
        </authorList>
    </citation>
    <scope>NUCLEOTIDE SEQUENCE</scope>
    <source>
        <strain evidence="1">ECLA1</strain>
    </source>
</reference>
<comment type="caution">
    <text evidence="1">The sequence shown here is derived from an EMBL/GenBank/DDBJ whole genome shotgun (WGS) entry which is preliminary data.</text>
</comment>
<dbReference type="Proteomes" id="UP001283361">
    <property type="component" value="Unassembled WGS sequence"/>
</dbReference>
<evidence type="ECO:0000313" key="1">
    <source>
        <dbReference type="EMBL" id="KAK3772256.1"/>
    </source>
</evidence>
<sequence length="161" mass="19224">MRRLEAEDLEIIRGLLRHGYWQNLLREVDPWRSSGGSLPLSLFFQAGSRMSPWRRETVQTLSFREGFLPWTLYLYDANKFFLRYRSHWVSYPDRIQDWSGGRKSDLSLQQNVHFTGHKRQSQALPLHMPQQREKKEDCNKIVGAVWTKQRTEYVRTRGRGI</sequence>
<keyword evidence="2" id="KW-1185">Reference proteome</keyword>
<accession>A0AAE0ZNU8</accession>
<proteinExistence type="predicted"/>
<evidence type="ECO:0000313" key="2">
    <source>
        <dbReference type="Proteomes" id="UP001283361"/>
    </source>
</evidence>
<dbReference type="AlphaFoldDB" id="A0AAE0ZNU8"/>
<gene>
    <name evidence="1" type="ORF">RRG08_046841</name>
</gene>
<name>A0AAE0ZNU8_9GAST</name>